<dbReference type="SUPFAM" id="SSF55347">
    <property type="entry name" value="Glyceraldehyde-3-phosphate dehydrogenase-like, C-terminal domain"/>
    <property type="match status" value="1"/>
</dbReference>
<dbReference type="AlphaFoldDB" id="A0A9D1MIL7"/>
<accession>A0A9D1MIL7</accession>
<feature type="domain" description="Gfo/Idh/MocA-like oxidoreductase N-terminal" evidence="1">
    <location>
        <begin position="3"/>
        <end position="121"/>
    </location>
</feature>
<dbReference type="Gene3D" id="3.30.360.10">
    <property type="entry name" value="Dihydrodipicolinate Reductase, domain 2"/>
    <property type="match status" value="1"/>
</dbReference>
<evidence type="ECO:0000259" key="2">
    <source>
        <dbReference type="Pfam" id="PF22725"/>
    </source>
</evidence>
<dbReference type="InterPro" id="IPR036291">
    <property type="entry name" value="NAD(P)-bd_dom_sf"/>
</dbReference>
<feature type="domain" description="GFO/IDH/MocA-like oxidoreductase" evidence="2">
    <location>
        <begin position="131"/>
        <end position="208"/>
    </location>
</feature>
<proteinExistence type="predicted"/>
<sequence>MLTVAIIGLGNRGRIYAHNFTALGAKVAAVCEKNPGMLAYIRNKYGIAENMAFTDEKDFFAAGKLADALVISTQDRDHYRHAVAGLNLGYHLLCEKPVSPHLSECEELERISREKGLNMVVCHVLRYAPFYDKIKQVIDSGAIGEITNINQTENVGYWHFSHSYVRGNWRREDETGPSILAKCCHDLDLFYYYTGTPCDRVYSVGERRVFLHENRPEGATDRCMDGCPHAKTCPYEVTKLYYKPTLKTIPWLIGHVKVVTAKGNPTKKDIIEALKTSPYGRCVYACDNDVMENQVVSCKMGKVNATLTMTAQSARCFRRVHIMGTKGEIFGQDSSAKFKLNIWGELPKTVHVNRGIGHLGGDKGIVKDFIHLMETGKLTPRISTMDKTIMSHKMAFAAEESRKTGQSVEIK</sequence>
<name>A0A9D1MIL7_9FIRM</name>
<comment type="caution">
    <text evidence="3">The sequence shown here is derived from an EMBL/GenBank/DDBJ whole genome shotgun (WGS) entry which is preliminary data.</text>
</comment>
<dbReference type="EMBL" id="DVNF01000148">
    <property type="protein sequence ID" value="HIU60723.1"/>
    <property type="molecule type" value="Genomic_DNA"/>
</dbReference>
<evidence type="ECO:0000313" key="3">
    <source>
        <dbReference type="EMBL" id="HIU60723.1"/>
    </source>
</evidence>
<dbReference type="PANTHER" id="PTHR43377:SF2">
    <property type="entry name" value="BINDING ROSSMANN FOLD OXIDOREDUCTASE, PUTATIVE (AFU_ORTHOLOGUE AFUA_4G00560)-RELATED"/>
    <property type="match status" value="1"/>
</dbReference>
<dbReference type="GO" id="GO:0000166">
    <property type="term" value="F:nucleotide binding"/>
    <property type="evidence" value="ECO:0007669"/>
    <property type="project" value="InterPro"/>
</dbReference>
<dbReference type="InterPro" id="IPR055170">
    <property type="entry name" value="GFO_IDH_MocA-like_dom"/>
</dbReference>
<evidence type="ECO:0000259" key="1">
    <source>
        <dbReference type="Pfam" id="PF01408"/>
    </source>
</evidence>
<protein>
    <submittedName>
        <fullName evidence="3">Gfo/Idh/MocA family oxidoreductase</fullName>
    </submittedName>
</protein>
<dbReference type="Proteomes" id="UP000824094">
    <property type="component" value="Unassembled WGS sequence"/>
</dbReference>
<evidence type="ECO:0000313" key="4">
    <source>
        <dbReference type="Proteomes" id="UP000824094"/>
    </source>
</evidence>
<dbReference type="InterPro" id="IPR000683">
    <property type="entry name" value="Gfo/Idh/MocA-like_OxRdtase_N"/>
</dbReference>
<dbReference type="InterPro" id="IPR051450">
    <property type="entry name" value="Gfo/Idh/MocA_Oxidoreductases"/>
</dbReference>
<dbReference type="Pfam" id="PF22725">
    <property type="entry name" value="GFO_IDH_MocA_C3"/>
    <property type="match status" value="1"/>
</dbReference>
<dbReference type="SUPFAM" id="SSF51735">
    <property type="entry name" value="NAD(P)-binding Rossmann-fold domains"/>
    <property type="match status" value="1"/>
</dbReference>
<reference evidence="3" key="1">
    <citation type="submission" date="2020-10" db="EMBL/GenBank/DDBJ databases">
        <authorList>
            <person name="Gilroy R."/>
        </authorList>
    </citation>
    <scope>NUCLEOTIDE SEQUENCE</scope>
    <source>
        <strain evidence="3">18911</strain>
    </source>
</reference>
<dbReference type="Pfam" id="PF01408">
    <property type="entry name" value="GFO_IDH_MocA"/>
    <property type="match status" value="1"/>
</dbReference>
<gene>
    <name evidence="3" type="ORF">IAB05_04975</name>
</gene>
<dbReference type="Gene3D" id="3.40.50.720">
    <property type="entry name" value="NAD(P)-binding Rossmann-like Domain"/>
    <property type="match status" value="1"/>
</dbReference>
<reference evidence="3" key="2">
    <citation type="journal article" date="2021" name="PeerJ">
        <title>Extensive microbial diversity within the chicken gut microbiome revealed by metagenomics and culture.</title>
        <authorList>
            <person name="Gilroy R."/>
            <person name="Ravi A."/>
            <person name="Getino M."/>
            <person name="Pursley I."/>
            <person name="Horton D.L."/>
            <person name="Alikhan N.F."/>
            <person name="Baker D."/>
            <person name="Gharbi K."/>
            <person name="Hall N."/>
            <person name="Watson M."/>
            <person name="Adriaenssens E.M."/>
            <person name="Foster-Nyarko E."/>
            <person name="Jarju S."/>
            <person name="Secka A."/>
            <person name="Antonio M."/>
            <person name="Oren A."/>
            <person name="Chaudhuri R.R."/>
            <person name="La Ragione R."/>
            <person name="Hildebrand F."/>
            <person name="Pallen M.J."/>
        </authorList>
    </citation>
    <scope>NUCLEOTIDE SEQUENCE</scope>
    <source>
        <strain evidence="3">18911</strain>
    </source>
</reference>
<dbReference type="PANTHER" id="PTHR43377">
    <property type="entry name" value="BILIVERDIN REDUCTASE A"/>
    <property type="match status" value="1"/>
</dbReference>
<organism evidence="3 4">
    <name type="scientific">Candidatus Stercoripulliclostridium merdigallinarum</name>
    <dbReference type="NCBI Taxonomy" id="2840951"/>
    <lineage>
        <taxon>Bacteria</taxon>
        <taxon>Bacillati</taxon>
        <taxon>Bacillota</taxon>
        <taxon>Clostridia</taxon>
        <taxon>Eubacteriales</taxon>
        <taxon>Candidatus Stercoripulliclostridium</taxon>
    </lineage>
</organism>